<dbReference type="PANTHER" id="PTHR45825">
    <property type="entry name" value="GRANULE-BOUND STARCH SYNTHASE 1, CHLOROPLASTIC/AMYLOPLASTIC"/>
    <property type="match status" value="1"/>
</dbReference>
<proteinExistence type="predicted"/>
<keyword evidence="2" id="KW-0328">Glycosyltransferase</keyword>
<evidence type="ECO:0000256" key="2">
    <source>
        <dbReference type="ARBA" id="ARBA00022676"/>
    </source>
</evidence>
<accession>A0AAW2SPF3</accession>
<comment type="caution">
    <text evidence="6">The sequence shown here is derived from an EMBL/GenBank/DDBJ whole genome shotgun (WGS) entry which is preliminary data.</text>
</comment>
<dbReference type="Pfam" id="PF08323">
    <property type="entry name" value="Glyco_transf_5"/>
    <property type="match status" value="1"/>
</dbReference>
<keyword evidence="4" id="KW-0750">Starch biosynthesis</keyword>
<evidence type="ECO:0000256" key="3">
    <source>
        <dbReference type="ARBA" id="ARBA00022679"/>
    </source>
</evidence>
<dbReference type="AlphaFoldDB" id="A0AAW2SPF3"/>
<dbReference type="GO" id="GO:0019252">
    <property type="term" value="P:starch biosynthetic process"/>
    <property type="evidence" value="ECO:0007669"/>
    <property type="project" value="UniProtKB-KW"/>
</dbReference>
<feature type="domain" description="Starch synthase catalytic" evidence="5">
    <location>
        <begin position="170"/>
        <end position="211"/>
    </location>
</feature>
<gene>
    <name evidence="6" type="ORF">Slati_4399900</name>
</gene>
<organism evidence="6">
    <name type="scientific">Sesamum latifolium</name>
    <dbReference type="NCBI Taxonomy" id="2727402"/>
    <lineage>
        <taxon>Eukaryota</taxon>
        <taxon>Viridiplantae</taxon>
        <taxon>Streptophyta</taxon>
        <taxon>Embryophyta</taxon>
        <taxon>Tracheophyta</taxon>
        <taxon>Spermatophyta</taxon>
        <taxon>Magnoliopsida</taxon>
        <taxon>eudicotyledons</taxon>
        <taxon>Gunneridae</taxon>
        <taxon>Pentapetalae</taxon>
        <taxon>asterids</taxon>
        <taxon>lamiids</taxon>
        <taxon>Lamiales</taxon>
        <taxon>Pedaliaceae</taxon>
        <taxon>Sesamum</taxon>
    </lineage>
</organism>
<comment type="pathway">
    <text evidence="1">Glycan biosynthesis; starch biosynthesis.</text>
</comment>
<dbReference type="InterPro" id="IPR013534">
    <property type="entry name" value="Starch_synth_cat_dom"/>
</dbReference>
<dbReference type="Gene3D" id="3.40.50.450">
    <property type="match status" value="1"/>
</dbReference>
<keyword evidence="3" id="KW-0808">Transferase</keyword>
<name>A0AAW2SPF3_9LAMI</name>
<dbReference type="PANTHER" id="PTHR45825:SF2">
    <property type="entry name" value="STARCH SYNTHASE 2, CHLOROPLASTIC_AMYLOPLASTIC"/>
    <property type="match status" value="1"/>
</dbReference>
<sequence length="219" mass="24777">MSPKVQSLFLPNFSSSLPRYGTDFFFKFLFVRASSPNRVIVQPSNAASIVESFSRFRFVCFVEVARARRLSYQEASIELGKVLVSRNVDLVYGRGSIGLMGLVSQAVHDGGWHVNGIIPKTLMPREVVAPRYSNYTEAQDSGVRKRYKVDCQVPWYVPCGGVCYGDGNLVFIANDWHTALLPVYLKAYYRDNGLMKYTRSVLVIHNIAHQIMIWSLYGC</sequence>
<dbReference type="EMBL" id="JACGWN010000016">
    <property type="protein sequence ID" value="KAL0394337.1"/>
    <property type="molecule type" value="Genomic_DNA"/>
</dbReference>
<dbReference type="Gene3D" id="3.40.50.2000">
    <property type="entry name" value="Glycogen Phosphorylase B"/>
    <property type="match status" value="1"/>
</dbReference>
<evidence type="ECO:0000256" key="1">
    <source>
        <dbReference type="ARBA" id="ARBA00004727"/>
    </source>
</evidence>
<evidence type="ECO:0000256" key="4">
    <source>
        <dbReference type="ARBA" id="ARBA00022922"/>
    </source>
</evidence>
<evidence type="ECO:0000313" key="6">
    <source>
        <dbReference type="EMBL" id="KAL0394337.1"/>
    </source>
</evidence>
<protein>
    <submittedName>
        <fullName evidence="6">Granule-bound starch synthase 2, chloroplastic/amyloplastic</fullName>
    </submittedName>
</protein>
<evidence type="ECO:0000259" key="5">
    <source>
        <dbReference type="Pfam" id="PF08323"/>
    </source>
</evidence>
<reference evidence="6" key="1">
    <citation type="submission" date="2020-06" db="EMBL/GenBank/DDBJ databases">
        <authorList>
            <person name="Li T."/>
            <person name="Hu X."/>
            <person name="Zhang T."/>
            <person name="Song X."/>
            <person name="Zhang H."/>
            <person name="Dai N."/>
            <person name="Sheng W."/>
            <person name="Hou X."/>
            <person name="Wei L."/>
        </authorList>
    </citation>
    <scope>NUCLEOTIDE SEQUENCE</scope>
    <source>
        <strain evidence="6">KEN1</strain>
        <tissue evidence="6">Leaf</tissue>
    </source>
</reference>
<dbReference type="SUPFAM" id="SSF102405">
    <property type="entry name" value="MCP/YpsA-like"/>
    <property type="match status" value="1"/>
</dbReference>
<reference evidence="6" key="2">
    <citation type="journal article" date="2024" name="Plant">
        <title>Genomic evolution and insights into agronomic trait innovations of Sesamum species.</title>
        <authorList>
            <person name="Miao H."/>
            <person name="Wang L."/>
            <person name="Qu L."/>
            <person name="Liu H."/>
            <person name="Sun Y."/>
            <person name="Le M."/>
            <person name="Wang Q."/>
            <person name="Wei S."/>
            <person name="Zheng Y."/>
            <person name="Lin W."/>
            <person name="Duan Y."/>
            <person name="Cao H."/>
            <person name="Xiong S."/>
            <person name="Wang X."/>
            <person name="Wei L."/>
            <person name="Li C."/>
            <person name="Ma Q."/>
            <person name="Ju M."/>
            <person name="Zhao R."/>
            <person name="Li G."/>
            <person name="Mu C."/>
            <person name="Tian Q."/>
            <person name="Mei H."/>
            <person name="Zhang T."/>
            <person name="Gao T."/>
            <person name="Zhang H."/>
        </authorList>
    </citation>
    <scope>NUCLEOTIDE SEQUENCE</scope>
    <source>
        <strain evidence="6">KEN1</strain>
    </source>
</reference>
<dbReference type="GO" id="GO:0016757">
    <property type="term" value="F:glycosyltransferase activity"/>
    <property type="evidence" value="ECO:0007669"/>
    <property type="project" value="UniProtKB-KW"/>
</dbReference>
<dbReference type="SUPFAM" id="SSF53756">
    <property type="entry name" value="UDP-Glycosyltransferase/glycogen phosphorylase"/>
    <property type="match status" value="1"/>
</dbReference>